<protein>
    <submittedName>
        <fullName evidence="1">Uncharacterized protein</fullName>
    </submittedName>
</protein>
<dbReference type="Proteomes" id="UP001055117">
    <property type="component" value="Unassembled WGS sequence"/>
</dbReference>
<accession>A0ABQ4QPM0</accession>
<keyword evidence="2" id="KW-1185">Reference proteome</keyword>
<reference evidence="1 2" key="1">
    <citation type="journal article" date="2021" name="Front. Microbiol.">
        <title>Comprehensive Comparative Genomics and Phenotyping of Methylobacterium Species.</title>
        <authorList>
            <person name="Alessa O."/>
            <person name="Ogura Y."/>
            <person name="Fujitani Y."/>
            <person name="Takami H."/>
            <person name="Hayashi T."/>
            <person name="Sahin N."/>
            <person name="Tani A."/>
        </authorList>
    </citation>
    <scope>NUCLEOTIDE SEQUENCE [LARGE SCALE GENOMIC DNA]</scope>
    <source>
        <strain evidence="1 2">DSM 23679</strain>
    </source>
</reference>
<evidence type="ECO:0000313" key="1">
    <source>
        <dbReference type="EMBL" id="GJD46552.1"/>
    </source>
</evidence>
<evidence type="ECO:0000313" key="2">
    <source>
        <dbReference type="Proteomes" id="UP001055117"/>
    </source>
</evidence>
<comment type="caution">
    <text evidence="1">The sequence shown here is derived from an EMBL/GenBank/DDBJ whole genome shotgun (WGS) entry which is preliminary data.</text>
</comment>
<organism evidence="1 2">
    <name type="scientific">Methylobacterium cerastii</name>
    <dbReference type="NCBI Taxonomy" id="932741"/>
    <lineage>
        <taxon>Bacteria</taxon>
        <taxon>Pseudomonadati</taxon>
        <taxon>Pseudomonadota</taxon>
        <taxon>Alphaproteobacteria</taxon>
        <taxon>Hyphomicrobiales</taxon>
        <taxon>Methylobacteriaceae</taxon>
        <taxon>Methylobacterium</taxon>
    </lineage>
</organism>
<sequence>MRYYGSTLIGIMTVSKAKGITFVVTRRIDNDRSADDYLQYVNADGTPSYEFIKKSTGR</sequence>
<name>A0ABQ4QPM0_9HYPH</name>
<dbReference type="RefSeq" id="WP_238272955.1">
    <property type="nucleotide sequence ID" value="NZ_BPQG01000081.1"/>
</dbReference>
<dbReference type="EMBL" id="BPQG01000081">
    <property type="protein sequence ID" value="GJD46552.1"/>
    <property type="molecule type" value="Genomic_DNA"/>
</dbReference>
<gene>
    <name evidence="1" type="ORF">AFCDBAGC_4434</name>
</gene>
<proteinExistence type="predicted"/>